<dbReference type="AlphaFoldDB" id="A0A6J4M6N3"/>
<protein>
    <submittedName>
        <fullName evidence="1">Uncharacterized protein</fullName>
    </submittedName>
</protein>
<name>A0A6J4M6N3_9CHLR</name>
<dbReference type="EMBL" id="CADCTR010002411">
    <property type="protein sequence ID" value="CAA9351430.1"/>
    <property type="molecule type" value="Genomic_DNA"/>
</dbReference>
<reference evidence="1" key="1">
    <citation type="submission" date="2020-02" db="EMBL/GenBank/DDBJ databases">
        <authorList>
            <person name="Meier V. D."/>
        </authorList>
    </citation>
    <scope>NUCLEOTIDE SEQUENCE</scope>
    <source>
        <strain evidence="1">AVDCRST_MAG93</strain>
    </source>
</reference>
<accession>A0A6J4M6N3</accession>
<proteinExistence type="predicted"/>
<dbReference type="SUPFAM" id="SSF48452">
    <property type="entry name" value="TPR-like"/>
    <property type="match status" value="1"/>
</dbReference>
<sequence length="259" mass="28287">MGAEMRIAYRSPETASAYLAESLRLTTELNEPGLLPSILIELGNARAQQGDLDGAVASFRELVVRAEQTGNDFNQALGYNNLAYHVLLQGDHVAARTAVEAGIALATERDLPLARTWLYSTSGEIALAEQHWDAATAALQQAVAEAERFGNTEHIIGCRVNLALAEYGRGNRTAARQMLVDVEHDASSVPEAYLHFQIAYWLGVLLPEHEATETPADVLRRAAQELRAGEFIRMQRWLTCLQGLAVLPHSAMPPAKPHA</sequence>
<evidence type="ECO:0000313" key="1">
    <source>
        <dbReference type="EMBL" id="CAA9351430.1"/>
    </source>
</evidence>
<organism evidence="1">
    <name type="scientific">uncultured Chloroflexia bacterium</name>
    <dbReference type="NCBI Taxonomy" id="1672391"/>
    <lineage>
        <taxon>Bacteria</taxon>
        <taxon>Bacillati</taxon>
        <taxon>Chloroflexota</taxon>
        <taxon>Chloroflexia</taxon>
        <taxon>environmental samples</taxon>
    </lineage>
</organism>
<gene>
    <name evidence="1" type="ORF">AVDCRST_MAG93-7138</name>
</gene>
<dbReference type="InterPro" id="IPR011990">
    <property type="entry name" value="TPR-like_helical_dom_sf"/>
</dbReference>
<dbReference type="Gene3D" id="1.25.40.10">
    <property type="entry name" value="Tetratricopeptide repeat domain"/>
    <property type="match status" value="1"/>
</dbReference>